<reference evidence="1 2" key="1">
    <citation type="submission" date="2018-11" db="EMBL/GenBank/DDBJ databases">
        <authorList>
            <consortium name="Pathogen Informatics"/>
        </authorList>
    </citation>
    <scope>NUCLEOTIDE SEQUENCE [LARGE SCALE GENOMIC DNA]</scope>
    <source>
        <strain evidence="1 2">Egypt</strain>
    </source>
</reference>
<accession>A0A3P8L7L2</accession>
<evidence type="ECO:0000313" key="2">
    <source>
        <dbReference type="Proteomes" id="UP000272942"/>
    </source>
</evidence>
<dbReference type="EMBL" id="UZAN01060790">
    <property type="protein sequence ID" value="VDP92773.1"/>
    <property type="molecule type" value="Genomic_DNA"/>
</dbReference>
<keyword evidence="2" id="KW-1185">Reference proteome</keyword>
<dbReference type="Proteomes" id="UP000272942">
    <property type="component" value="Unassembled WGS sequence"/>
</dbReference>
<proteinExistence type="predicted"/>
<gene>
    <name evidence="1" type="ORF">ECPE_LOCUS15501</name>
</gene>
<organism evidence="1 2">
    <name type="scientific">Echinostoma caproni</name>
    <dbReference type="NCBI Taxonomy" id="27848"/>
    <lineage>
        <taxon>Eukaryota</taxon>
        <taxon>Metazoa</taxon>
        <taxon>Spiralia</taxon>
        <taxon>Lophotrochozoa</taxon>
        <taxon>Platyhelminthes</taxon>
        <taxon>Trematoda</taxon>
        <taxon>Digenea</taxon>
        <taxon>Plagiorchiida</taxon>
        <taxon>Echinostomata</taxon>
        <taxon>Echinostomatoidea</taxon>
        <taxon>Echinostomatidae</taxon>
        <taxon>Echinostoma</taxon>
    </lineage>
</organism>
<sequence length="333" mass="36036">MEPTPPTMSLVQPVLIPIVTTDKVNTSTSSDLSVITVPCYCPDQVVVGPMWIRGSGPEISLVTSNRVTESQQHANDPHLPTIPVPSQQLSDSVHFQSSSFLTREQFTEEEDSTERSNVPVDLCNSAICLQMISDKIADFPLCALSTEKSTVPSSHLESDGAELVTFLSDSSLLDQTAALDLTEPPSYITLPIGNDVMDLSGDATFAFTPPDPIDLSAPQPQRKDSIDRTMVAQVSDTGPSDIFACTSAYLRSHQPLSNWDPEPGFSFTDLLTNNDVDDPDTIFNYLLSTDRMSVHSSPCKSSISITSHTVTDTAVSAQPPLDLRLPHAPVFSL</sequence>
<protein>
    <submittedName>
        <fullName evidence="1">Uncharacterized protein</fullName>
    </submittedName>
</protein>
<dbReference type="OrthoDB" id="7295497at2759"/>
<evidence type="ECO:0000313" key="1">
    <source>
        <dbReference type="EMBL" id="VDP92773.1"/>
    </source>
</evidence>
<dbReference type="AlphaFoldDB" id="A0A3P8L7L2"/>
<name>A0A3P8L7L2_9TREM</name>